<accession>A1Y014</accession>
<dbReference type="SUPFAM" id="SSF160631">
    <property type="entry name" value="SMI1/KNR4-like"/>
    <property type="match status" value="1"/>
</dbReference>
<sequence length="163" mass="18591">MDILGQFINPEILVQNLNKLNAISLLTLNPGVSIQHLSQHQQKNFVLPPDLQQFYKQFNGFELSWTKQSVIGLLQVHKIQQLRQENDEIEFAKCAHGIFLLASQGVIFKPCYTSAQYQIAASFTDFWIKMVQFLGVNGWALLAAGQQIGAIEQEFVHQIYKNE</sequence>
<dbReference type="Gene3D" id="3.40.1580.10">
    <property type="entry name" value="SMI1/KNR4-like"/>
    <property type="match status" value="1"/>
</dbReference>
<protein>
    <recommendedName>
        <fullName evidence="2">SMI1/KNR4 family protein</fullName>
    </recommendedName>
</protein>
<dbReference type="EMBL" id="DQ812520">
    <property type="protein sequence ID" value="ABI15599.1"/>
    <property type="molecule type" value="Genomic_DNA"/>
</dbReference>
<dbReference type="AlphaFoldDB" id="A1Y014"/>
<evidence type="ECO:0008006" key="2">
    <source>
        <dbReference type="Google" id="ProtNLM"/>
    </source>
</evidence>
<name>A1Y014_SPIBA</name>
<evidence type="ECO:0000313" key="1">
    <source>
        <dbReference type="EMBL" id="ABI15599.1"/>
    </source>
</evidence>
<dbReference type="InterPro" id="IPR037883">
    <property type="entry name" value="Knr4/Smi1-like_sf"/>
</dbReference>
<reference evidence="1" key="1">
    <citation type="journal article" date="2007" name="BMC Genomics">
        <title>A genomic survey of the fish parasite Spironucleus salmonicida indicates genomic plasticity among diplomonads and significant lateral gene transfer in eukaryote genome evolution.</title>
        <authorList>
            <person name="Andersson J.O."/>
            <person name="Sjogren A.M."/>
            <person name="Horner D.S."/>
            <person name="Murphy C.A."/>
            <person name="Dyal P.L."/>
            <person name="Svard S.G."/>
            <person name="Logsdon J.M.Jr."/>
            <person name="Ragan M.A."/>
            <person name="Hirt R.P."/>
            <person name="Roger A.J."/>
        </authorList>
    </citation>
    <scope>NUCLEOTIDE SEQUENCE</scope>
    <source>
        <strain evidence="1">ATCC 50380</strain>
    </source>
</reference>
<organism evidence="1">
    <name type="scientific">Spironucleus barkhanus</name>
    <dbReference type="NCBI Taxonomy" id="103874"/>
    <lineage>
        <taxon>Eukaryota</taxon>
        <taxon>Metamonada</taxon>
        <taxon>Diplomonadida</taxon>
        <taxon>Hexamitidae</taxon>
        <taxon>Hexamitinae</taxon>
        <taxon>Spironucleus</taxon>
    </lineage>
</organism>
<proteinExistence type="predicted"/>